<evidence type="ECO:0000256" key="1">
    <source>
        <dbReference type="ARBA" id="ARBA00004651"/>
    </source>
</evidence>
<feature type="transmembrane region" description="Helical" evidence="8">
    <location>
        <begin position="168"/>
        <end position="194"/>
    </location>
</feature>
<feature type="compositionally biased region" description="Basic and acidic residues" evidence="7">
    <location>
        <begin position="236"/>
        <end position="250"/>
    </location>
</feature>
<dbReference type="EMBL" id="WRPM01000069">
    <property type="protein sequence ID" value="MVT26627.1"/>
    <property type="molecule type" value="Genomic_DNA"/>
</dbReference>
<proteinExistence type="inferred from homology"/>
<feature type="domain" description="VTT" evidence="9">
    <location>
        <begin position="38"/>
        <end position="162"/>
    </location>
</feature>
<dbReference type="AlphaFoldDB" id="A0A7K1UJH2"/>
<keyword evidence="4 8" id="KW-0812">Transmembrane</keyword>
<name>A0A7K1UJH2_9MICC</name>
<dbReference type="PANTHER" id="PTHR42709">
    <property type="entry name" value="ALKALINE PHOSPHATASE LIKE PROTEIN"/>
    <property type="match status" value="1"/>
</dbReference>
<evidence type="ECO:0000256" key="2">
    <source>
        <dbReference type="ARBA" id="ARBA00010792"/>
    </source>
</evidence>
<feature type="transmembrane region" description="Helical" evidence="8">
    <location>
        <begin position="12"/>
        <end position="38"/>
    </location>
</feature>
<dbReference type="OrthoDB" id="162303at2"/>
<keyword evidence="3" id="KW-1003">Cell membrane</keyword>
<feature type="region of interest" description="Disordered" evidence="7">
    <location>
        <begin position="224"/>
        <end position="250"/>
    </location>
</feature>
<dbReference type="RefSeq" id="WP_157323728.1">
    <property type="nucleotide sequence ID" value="NZ_BMFX01000017.1"/>
</dbReference>
<evidence type="ECO:0000256" key="7">
    <source>
        <dbReference type="SAM" id="MobiDB-lite"/>
    </source>
</evidence>
<accession>A0A7K1UJH2</accession>
<gene>
    <name evidence="10" type="ORF">GNZ21_09705</name>
</gene>
<sequence>MPEFLNSLDELVLEAASGWWTLLGLFGFVTINGFFPPLPSDSLIIALGSVQDEPGTPWWPWVIFTAAAAALLGDFIAYRFGRAIGTERFGWMRRPTMQRTLTWARHGLDRRGVLVIFVGRFVPGARVGINFVAGSTRYSLRRFLLIDGAASLLWASWLIGLGMAGEAIFGNMLLAMAVGIGVAILVGLGCERLFNLLTRWLDRRGVHLDPEGYQDIGEVPVEPPIHLRRRGGRPRKWNENDEGRAEEKGS</sequence>
<protein>
    <submittedName>
        <fullName evidence="10">DedA family protein</fullName>
    </submittedName>
</protein>
<evidence type="ECO:0000259" key="9">
    <source>
        <dbReference type="Pfam" id="PF09335"/>
    </source>
</evidence>
<dbReference type="InterPro" id="IPR051311">
    <property type="entry name" value="DedA_domain"/>
</dbReference>
<reference evidence="10 11" key="1">
    <citation type="submission" date="2019-12" db="EMBL/GenBank/DDBJ databases">
        <title>Nesterenkonia muleiensis sp. nov., a novel actinobacterium isolated from sap of Populus euphratica.</title>
        <authorList>
            <person name="Wang R."/>
        </authorList>
    </citation>
    <scope>NUCLEOTIDE SEQUENCE [LARGE SCALE GENOMIC DNA]</scope>
    <source>
        <strain evidence="10 11">F10</strain>
    </source>
</reference>
<feature type="transmembrane region" description="Helical" evidence="8">
    <location>
        <begin position="58"/>
        <end position="78"/>
    </location>
</feature>
<comment type="subcellular location">
    <subcellularLocation>
        <location evidence="1">Cell membrane</location>
        <topology evidence="1">Multi-pass membrane protein</topology>
    </subcellularLocation>
</comment>
<evidence type="ECO:0000313" key="11">
    <source>
        <dbReference type="Proteomes" id="UP000460157"/>
    </source>
</evidence>
<organism evidence="10 11">
    <name type="scientific">Nesterenkonia alkaliphila</name>
    <dbReference type="NCBI Taxonomy" id="1463631"/>
    <lineage>
        <taxon>Bacteria</taxon>
        <taxon>Bacillati</taxon>
        <taxon>Actinomycetota</taxon>
        <taxon>Actinomycetes</taxon>
        <taxon>Micrococcales</taxon>
        <taxon>Micrococcaceae</taxon>
        <taxon>Nesterenkonia</taxon>
    </lineage>
</organism>
<comment type="similarity">
    <text evidence="2">Belongs to the DedA family.</text>
</comment>
<dbReference type="Pfam" id="PF09335">
    <property type="entry name" value="VTT_dom"/>
    <property type="match status" value="1"/>
</dbReference>
<keyword evidence="6 8" id="KW-0472">Membrane</keyword>
<evidence type="ECO:0000256" key="5">
    <source>
        <dbReference type="ARBA" id="ARBA00022989"/>
    </source>
</evidence>
<dbReference type="GO" id="GO:0005886">
    <property type="term" value="C:plasma membrane"/>
    <property type="evidence" value="ECO:0007669"/>
    <property type="project" value="UniProtKB-SubCell"/>
</dbReference>
<evidence type="ECO:0000313" key="10">
    <source>
        <dbReference type="EMBL" id="MVT26627.1"/>
    </source>
</evidence>
<evidence type="ECO:0000256" key="3">
    <source>
        <dbReference type="ARBA" id="ARBA00022475"/>
    </source>
</evidence>
<evidence type="ECO:0000256" key="6">
    <source>
        <dbReference type="ARBA" id="ARBA00023136"/>
    </source>
</evidence>
<comment type="caution">
    <text evidence="10">The sequence shown here is derived from an EMBL/GenBank/DDBJ whole genome shotgun (WGS) entry which is preliminary data.</text>
</comment>
<evidence type="ECO:0000256" key="4">
    <source>
        <dbReference type="ARBA" id="ARBA00022692"/>
    </source>
</evidence>
<feature type="transmembrane region" description="Helical" evidence="8">
    <location>
        <begin position="143"/>
        <end position="162"/>
    </location>
</feature>
<dbReference type="Proteomes" id="UP000460157">
    <property type="component" value="Unassembled WGS sequence"/>
</dbReference>
<feature type="compositionally biased region" description="Basic residues" evidence="7">
    <location>
        <begin position="226"/>
        <end position="235"/>
    </location>
</feature>
<dbReference type="PANTHER" id="PTHR42709:SF6">
    <property type="entry name" value="UNDECAPRENYL PHOSPHATE TRANSPORTER A"/>
    <property type="match status" value="1"/>
</dbReference>
<keyword evidence="11" id="KW-1185">Reference proteome</keyword>
<keyword evidence="5 8" id="KW-1133">Transmembrane helix</keyword>
<evidence type="ECO:0000256" key="8">
    <source>
        <dbReference type="SAM" id="Phobius"/>
    </source>
</evidence>
<dbReference type="InterPro" id="IPR032816">
    <property type="entry name" value="VTT_dom"/>
</dbReference>